<organism evidence="1 2">
    <name type="scientific">Pedobacter cryoconitis</name>
    <dbReference type="NCBI Taxonomy" id="188932"/>
    <lineage>
        <taxon>Bacteria</taxon>
        <taxon>Pseudomonadati</taxon>
        <taxon>Bacteroidota</taxon>
        <taxon>Sphingobacteriia</taxon>
        <taxon>Sphingobacteriales</taxon>
        <taxon>Sphingobacteriaceae</taxon>
        <taxon>Pedobacter</taxon>
    </lineage>
</organism>
<dbReference type="Proteomes" id="UP000537718">
    <property type="component" value="Unassembled WGS sequence"/>
</dbReference>
<evidence type="ECO:0000313" key="1">
    <source>
        <dbReference type="EMBL" id="MBB5621898.1"/>
    </source>
</evidence>
<dbReference type="AlphaFoldDB" id="A0A7W8YUL6"/>
<proteinExistence type="predicted"/>
<dbReference type="RefSeq" id="WP_183867834.1">
    <property type="nucleotide sequence ID" value="NZ_JACHCF010000006.1"/>
</dbReference>
<protein>
    <submittedName>
        <fullName evidence="1">Uncharacterized protein</fullName>
    </submittedName>
</protein>
<gene>
    <name evidence="1" type="ORF">HDE69_002961</name>
</gene>
<comment type="caution">
    <text evidence="1">The sequence shown here is derived from an EMBL/GenBank/DDBJ whole genome shotgun (WGS) entry which is preliminary data.</text>
</comment>
<evidence type="ECO:0000313" key="2">
    <source>
        <dbReference type="Proteomes" id="UP000537718"/>
    </source>
</evidence>
<name>A0A7W8YUL6_9SPHI</name>
<accession>A0A7W8YUL6</accession>
<reference evidence="1 2" key="1">
    <citation type="submission" date="2020-08" db="EMBL/GenBank/DDBJ databases">
        <title>Genomic Encyclopedia of Type Strains, Phase IV (KMG-V): Genome sequencing to study the core and pangenomes of soil and plant-associated prokaryotes.</title>
        <authorList>
            <person name="Whitman W."/>
        </authorList>
    </citation>
    <scope>NUCLEOTIDE SEQUENCE [LARGE SCALE GENOMIC DNA]</scope>
    <source>
        <strain evidence="1 2">MP7CTX6</strain>
    </source>
</reference>
<dbReference type="EMBL" id="JACHCF010000006">
    <property type="protein sequence ID" value="MBB5621898.1"/>
    <property type="molecule type" value="Genomic_DNA"/>
</dbReference>
<sequence length="72" mass="8298">MSGKDTETKQTFNLKMLIFNKDAAKDIQAIQQTNYAKSKNYKTMDGDFKLHKGDPSKNIVLNDSLLNEKFRK</sequence>